<evidence type="ECO:0000256" key="1">
    <source>
        <dbReference type="ARBA" id="ARBA00004173"/>
    </source>
</evidence>
<reference evidence="7 8" key="1">
    <citation type="submission" date="2015-04" db="EMBL/GenBank/DDBJ databases">
        <authorList>
            <person name="Syromyatnikov M.Y."/>
            <person name="Popov V.N."/>
        </authorList>
    </citation>
    <scope>NUCLEOTIDE SEQUENCE [LARGE SCALE GENOMIC DNA]</scope>
</reference>
<dbReference type="SUPFAM" id="SSF48371">
    <property type="entry name" value="ARM repeat"/>
    <property type="match status" value="1"/>
</dbReference>
<name>A0A1J1JAD5_9DIPT</name>
<dbReference type="EMBL" id="CVRI01000075">
    <property type="protein sequence ID" value="CRL08518.1"/>
    <property type="molecule type" value="Genomic_DNA"/>
</dbReference>
<dbReference type="Proteomes" id="UP000183832">
    <property type="component" value="Unassembled WGS sequence"/>
</dbReference>
<evidence type="ECO:0000256" key="6">
    <source>
        <dbReference type="ARBA" id="ARBA00023128"/>
    </source>
</evidence>
<proteinExistence type="predicted"/>
<dbReference type="SMART" id="SM00185">
    <property type="entry name" value="ARM"/>
    <property type="match status" value="4"/>
</dbReference>
<evidence type="ECO:0000256" key="3">
    <source>
        <dbReference type="ARBA" id="ARBA00004514"/>
    </source>
</evidence>
<evidence type="ECO:0000256" key="2">
    <source>
        <dbReference type="ARBA" id="ARBA00004240"/>
    </source>
</evidence>
<dbReference type="GO" id="GO:0005783">
    <property type="term" value="C:endoplasmic reticulum"/>
    <property type="evidence" value="ECO:0007669"/>
    <property type="project" value="UniProtKB-SubCell"/>
</dbReference>
<sequence>MDSEALVEELKKLSLKKDTSGIESALTKLQGIENLQNIEVKETLLELLINSNTPNINLLVSKTIAEVTKSPEQRMKFSSNDVLEKLNDLLSIAVEKRKQDGLELIIQLCRALGNIFYSNDDARNVIFHIDGGKVLIELFNISSILIENSDDRETFVKVRSGVMSNYLLGNEELSQKAIELEIIEKVKSRIEETTEGVEHLLPLLSILTEQVSDLIFKPEILILISKTLKTSTNSDIVEACLELLLCQAESDEVKLLLAREGLCEHIFKSLESYKTYHGNVDTKELVKLSCDLIVLILTGDEAMHFLDKTPLLSYMKTWLESDDIYLMTTSVLALGNFARTDEHCLRMVEHDMHFKMIEILKKNTSPESDVRLQHALLSAIRNLVIPKPNKIAVISAGLVETVLPMLDIHQPPVVFKILGTLRMLVDGQDSLALRFLQDEKIVERLVDWATKTPDMVGVNSEASRLMAWMVKNSYRTRELSSDKKISVDPLKTFININNTVDVLVKMLLSAHLVMQNEALIALTIIAAFLNDDTKLHENLLKSNIGQTLVDFIQRMSDMERTTNEIVENLNTLVKSLQRSETLKKHLSEFKIDEKLQIAPRLKELATL</sequence>
<protein>
    <submittedName>
        <fullName evidence="7">CLUMA_CG021337, isoform A</fullName>
    </submittedName>
</protein>
<dbReference type="GO" id="GO:0005739">
    <property type="term" value="C:mitochondrion"/>
    <property type="evidence" value="ECO:0007669"/>
    <property type="project" value="UniProtKB-SubCell"/>
</dbReference>
<keyword evidence="5" id="KW-0256">Endoplasmic reticulum</keyword>
<dbReference type="AlphaFoldDB" id="A0A1J1JAD5"/>
<dbReference type="GO" id="GO:0005085">
    <property type="term" value="F:guanyl-nucleotide exchange factor activity"/>
    <property type="evidence" value="ECO:0007669"/>
    <property type="project" value="InterPro"/>
</dbReference>
<dbReference type="FunFam" id="1.25.10.10:FF:000369">
    <property type="entry name" value="Vimar"/>
    <property type="match status" value="1"/>
</dbReference>
<dbReference type="PANTHER" id="PTHR10957">
    <property type="entry name" value="RAP1 GTPASE-GDP DISSOCIATION STIMULATOR 1"/>
    <property type="match status" value="1"/>
</dbReference>
<organism evidence="7 8">
    <name type="scientific">Clunio marinus</name>
    <dbReference type="NCBI Taxonomy" id="568069"/>
    <lineage>
        <taxon>Eukaryota</taxon>
        <taxon>Metazoa</taxon>
        <taxon>Ecdysozoa</taxon>
        <taxon>Arthropoda</taxon>
        <taxon>Hexapoda</taxon>
        <taxon>Insecta</taxon>
        <taxon>Pterygota</taxon>
        <taxon>Neoptera</taxon>
        <taxon>Endopterygota</taxon>
        <taxon>Diptera</taxon>
        <taxon>Nematocera</taxon>
        <taxon>Chironomoidea</taxon>
        <taxon>Chironomidae</taxon>
        <taxon>Clunio</taxon>
    </lineage>
</organism>
<dbReference type="STRING" id="568069.A0A1J1JAD5"/>
<evidence type="ECO:0000313" key="8">
    <source>
        <dbReference type="Proteomes" id="UP000183832"/>
    </source>
</evidence>
<evidence type="ECO:0000256" key="4">
    <source>
        <dbReference type="ARBA" id="ARBA00022490"/>
    </source>
</evidence>
<evidence type="ECO:0000313" key="7">
    <source>
        <dbReference type="EMBL" id="CRL08518.1"/>
    </source>
</evidence>
<dbReference type="InterPro" id="IPR040144">
    <property type="entry name" value="RAP1GDS1"/>
</dbReference>
<comment type="subcellular location">
    <subcellularLocation>
        <location evidence="3">Cytoplasm</location>
        <location evidence="3">Cytosol</location>
    </subcellularLocation>
    <subcellularLocation>
        <location evidence="2">Endoplasmic reticulum</location>
    </subcellularLocation>
    <subcellularLocation>
        <location evidence="1">Mitochondrion</location>
    </subcellularLocation>
</comment>
<dbReference type="InterPro" id="IPR000225">
    <property type="entry name" value="Armadillo"/>
</dbReference>
<keyword evidence="6" id="KW-0496">Mitochondrion</keyword>
<dbReference type="OrthoDB" id="26149at2759"/>
<dbReference type="InterPro" id="IPR016024">
    <property type="entry name" value="ARM-type_fold"/>
</dbReference>
<keyword evidence="4" id="KW-0963">Cytoplasm</keyword>
<dbReference type="InterPro" id="IPR011989">
    <property type="entry name" value="ARM-like"/>
</dbReference>
<gene>
    <name evidence="7" type="ORF">CLUMA_CG021337</name>
</gene>
<dbReference type="Gene3D" id="1.25.10.10">
    <property type="entry name" value="Leucine-rich Repeat Variant"/>
    <property type="match status" value="2"/>
</dbReference>
<dbReference type="GO" id="GO:0005829">
    <property type="term" value="C:cytosol"/>
    <property type="evidence" value="ECO:0007669"/>
    <property type="project" value="UniProtKB-SubCell"/>
</dbReference>
<evidence type="ECO:0000256" key="5">
    <source>
        <dbReference type="ARBA" id="ARBA00022824"/>
    </source>
</evidence>
<keyword evidence="8" id="KW-1185">Reference proteome</keyword>
<accession>A0A1J1JAD5</accession>